<name>A0A0A9B292_ARUDO</name>
<protein>
    <submittedName>
        <fullName evidence="1">Uncharacterized protein</fullName>
    </submittedName>
</protein>
<dbReference type="AlphaFoldDB" id="A0A0A9B292"/>
<proteinExistence type="predicted"/>
<reference evidence="1" key="1">
    <citation type="submission" date="2014-09" db="EMBL/GenBank/DDBJ databases">
        <authorList>
            <person name="Magalhaes I.L.F."/>
            <person name="Oliveira U."/>
            <person name="Santos F.R."/>
            <person name="Vidigal T.H.D.A."/>
            <person name="Brescovit A.D."/>
            <person name="Santos A.J."/>
        </authorList>
    </citation>
    <scope>NUCLEOTIDE SEQUENCE</scope>
    <source>
        <tissue evidence="1">Shoot tissue taken approximately 20 cm above the soil surface</tissue>
    </source>
</reference>
<organism evidence="1">
    <name type="scientific">Arundo donax</name>
    <name type="common">Giant reed</name>
    <name type="synonym">Donax arundinaceus</name>
    <dbReference type="NCBI Taxonomy" id="35708"/>
    <lineage>
        <taxon>Eukaryota</taxon>
        <taxon>Viridiplantae</taxon>
        <taxon>Streptophyta</taxon>
        <taxon>Embryophyta</taxon>
        <taxon>Tracheophyta</taxon>
        <taxon>Spermatophyta</taxon>
        <taxon>Magnoliopsida</taxon>
        <taxon>Liliopsida</taxon>
        <taxon>Poales</taxon>
        <taxon>Poaceae</taxon>
        <taxon>PACMAD clade</taxon>
        <taxon>Arundinoideae</taxon>
        <taxon>Arundineae</taxon>
        <taxon>Arundo</taxon>
    </lineage>
</organism>
<dbReference type="EMBL" id="GBRH01242605">
    <property type="protein sequence ID" value="JAD55290.1"/>
    <property type="molecule type" value="Transcribed_RNA"/>
</dbReference>
<reference evidence="1" key="2">
    <citation type="journal article" date="2015" name="Data Brief">
        <title>Shoot transcriptome of the giant reed, Arundo donax.</title>
        <authorList>
            <person name="Barrero R.A."/>
            <person name="Guerrero F.D."/>
            <person name="Moolhuijzen P."/>
            <person name="Goolsby J.A."/>
            <person name="Tidwell J."/>
            <person name="Bellgard S.E."/>
            <person name="Bellgard M.I."/>
        </authorList>
    </citation>
    <scope>NUCLEOTIDE SEQUENCE</scope>
    <source>
        <tissue evidence="1">Shoot tissue taken approximately 20 cm above the soil surface</tissue>
    </source>
</reference>
<sequence length="35" mass="4107">MEKETSVLYKRKLFSSIPVMPIEQQSKKNFPFSST</sequence>
<accession>A0A0A9B292</accession>
<evidence type="ECO:0000313" key="1">
    <source>
        <dbReference type="EMBL" id="JAD55290.1"/>
    </source>
</evidence>